<dbReference type="OrthoDB" id="285182at2"/>
<accession>A0A5C5WDH9</accession>
<protein>
    <submittedName>
        <fullName evidence="1">Uncharacterized protein</fullName>
    </submittedName>
</protein>
<reference evidence="1 2" key="1">
    <citation type="submission" date="2019-02" db="EMBL/GenBank/DDBJ databases">
        <title>Deep-cultivation of Planctomycetes and their phenomic and genomic characterization uncovers novel biology.</title>
        <authorList>
            <person name="Wiegand S."/>
            <person name="Jogler M."/>
            <person name="Boedeker C."/>
            <person name="Pinto D."/>
            <person name="Vollmers J."/>
            <person name="Rivas-Marin E."/>
            <person name="Kohn T."/>
            <person name="Peeters S.H."/>
            <person name="Heuer A."/>
            <person name="Rast P."/>
            <person name="Oberbeckmann S."/>
            <person name="Bunk B."/>
            <person name="Jeske O."/>
            <person name="Meyerdierks A."/>
            <person name="Storesund J.E."/>
            <person name="Kallscheuer N."/>
            <person name="Luecker S."/>
            <person name="Lage O.M."/>
            <person name="Pohl T."/>
            <person name="Merkel B.J."/>
            <person name="Hornburger P."/>
            <person name="Mueller R.-W."/>
            <person name="Bruemmer F."/>
            <person name="Labrenz M."/>
            <person name="Spormann A.M."/>
            <person name="Op Den Camp H."/>
            <person name="Overmann J."/>
            <person name="Amann R."/>
            <person name="Jetten M.S.M."/>
            <person name="Mascher T."/>
            <person name="Medema M.H."/>
            <person name="Devos D.P."/>
            <person name="Kaster A.-K."/>
            <person name="Ovreas L."/>
            <person name="Rohde M."/>
            <person name="Galperin M.Y."/>
            <person name="Jogler C."/>
        </authorList>
    </citation>
    <scope>NUCLEOTIDE SEQUENCE [LARGE SCALE GENOMIC DNA]</scope>
    <source>
        <strain evidence="1 2">Pla111</strain>
    </source>
</reference>
<name>A0A5C5WDH9_9BACT</name>
<dbReference type="AlphaFoldDB" id="A0A5C5WDH9"/>
<sequence>MLVLGSAPPLGVLEAVALAGELEDLTAVGEPIEGGEAKLFGSALVAMSDAILQAAEDEESCFNGARVFDRMSRSQQLASLEVVARHLFHETPACLPLTAWSEATLASVLHEAKRLVEEEVEEGEKSEYRQMVLDTLDHDEEVDNWDDPEEWEGLLGCYEDRFLWDLDYEDEEATDLSPELSRQNRAVMGIGEDYYAAIPPDLRADESLQRSAERLLATVSGRRS</sequence>
<dbReference type="Proteomes" id="UP000318995">
    <property type="component" value="Unassembled WGS sequence"/>
</dbReference>
<proteinExistence type="predicted"/>
<gene>
    <name evidence="1" type="ORF">Pla111_07360</name>
</gene>
<comment type="caution">
    <text evidence="1">The sequence shown here is derived from an EMBL/GenBank/DDBJ whole genome shotgun (WGS) entry which is preliminary data.</text>
</comment>
<evidence type="ECO:0000313" key="1">
    <source>
        <dbReference type="EMBL" id="TWT48958.1"/>
    </source>
</evidence>
<organism evidence="1 2">
    <name type="scientific">Botrimarina hoheduenensis</name>
    <dbReference type="NCBI Taxonomy" id="2528000"/>
    <lineage>
        <taxon>Bacteria</taxon>
        <taxon>Pseudomonadati</taxon>
        <taxon>Planctomycetota</taxon>
        <taxon>Planctomycetia</taxon>
        <taxon>Pirellulales</taxon>
        <taxon>Lacipirellulaceae</taxon>
        <taxon>Botrimarina</taxon>
    </lineage>
</organism>
<dbReference type="EMBL" id="SJPH01000001">
    <property type="protein sequence ID" value="TWT48958.1"/>
    <property type="molecule type" value="Genomic_DNA"/>
</dbReference>
<evidence type="ECO:0000313" key="2">
    <source>
        <dbReference type="Proteomes" id="UP000318995"/>
    </source>
</evidence>
<keyword evidence="2" id="KW-1185">Reference proteome</keyword>
<dbReference type="RefSeq" id="WP_146571417.1">
    <property type="nucleotide sequence ID" value="NZ_SJPH01000001.1"/>
</dbReference>